<dbReference type="EC" id="2.5.1.75" evidence="10"/>
<evidence type="ECO:0000256" key="5">
    <source>
        <dbReference type="ARBA" id="ARBA00022694"/>
    </source>
</evidence>
<comment type="caution">
    <text evidence="10">Lacks conserved residue(s) required for the propagation of feature annotation.</text>
</comment>
<evidence type="ECO:0000256" key="9">
    <source>
        <dbReference type="ARBA" id="ARBA00049563"/>
    </source>
</evidence>
<keyword evidence="8 10" id="KW-0460">Magnesium</keyword>
<dbReference type="GO" id="GO:0006400">
    <property type="term" value="P:tRNA modification"/>
    <property type="evidence" value="ECO:0007669"/>
    <property type="project" value="TreeGrafter"/>
</dbReference>
<keyword evidence="5 10" id="KW-0819">tRNA processing</keyword>
<protein>
    <recommendedName>
        <fullName evidence="10">tRNA dimethylallyltransferase</fullName>
        <ecNumber evidence="10">2.5.1.75</ecNumber>
    </recommendedName>
    <alternativeName>
        <fullName evidence="10">Dimethylallyl diphosphate:tRNA dimethylallyltransferase</fullName>
        <shortName evidence="10">DMAPP:tRNA dimethylallyltransferase</shortName>
        <shortName evidence="10">DMATase</shortName>
    </alternativeName>
    <alternativeName>
        <fullName evidence="10">Isopentenyl-diphosphate:tRNA isopentenyltransferase</fullName>
        <shortName evidence="10">IPP transferase</shortName>
        <shortName evidence="10">IPPT</shortName>
        <shortName evidence="10">IPTase</shortName>
    </alternativeName>
</protein>
<reference evidence="14 15" key="1">
    <citation type="submission" date="2019-08" db="EMBL/GenBank/DDBJ databases">
        <title>In-depth cultivation of the pig gut microbiome towards novel bacterial diversity and tailored functional studies.</title>
        <authorList>
            <person name="Wylensek D."/>
            <person name="Hitch T.C.A."/>
            <person name="Clavel T."/>
        </authorList>
    </citation>
    <scope>NUCLEOTIDE SEQUENCE [LARGE SCALE GENOMIC DNA]</scope>
    <source>
        <strain evidence="14 15">WCA-380-WT-2B</strain>
    </source>
</reference>
<comment type="similarity">
    <text evidence="3 10 13">Belongs to the IPP transferase family.</text>
</comment>
<feature type="binding site" evidence="10">
    <location>
        <begin position="12"/>
        <end position="17"/>
    </location>
    <ligand>
        <name>substrate</name>
    </ligand>
</feature>
<accession>A0A6N7VBY7</accession>
<evidence type="ECO:0000256" key="8">
    <source>
        <dbReference type="ARBA" id="ARBA00022842"/>
    </source>
</evidence>
<evidence type="ECO:0000256" key="11">
    <source>
        <dbReference type="RuleBase" id="RU003783"/>
    </source>
</evidence>
<comment type="cofactor">
    <cofactor evidence="1 10">
        <name>Mg(2+)</name>
        <dbReference type="ChEBI" id="CHEBI:18420"/>
    </cofactor>
</comment>
<evidence type="ECO:0000256" key="12">
    <source>
        <dbReference type="RuleBase" id="RU003784"/>
    </source>
</evidence>
<dbReference type="AlphaFoldDB" id="A0A6N7VBY7"/>
<sequence>MKDKVIIITGPTASGKSDLAIKIAKKFNGEIISADSQQIYKKMNIGTNKINKHDMDSINHYFLDIREPNEEYSVNEFKESARKLIRKINKENKIPIVVGGTGFYIDSILFNMNYGIAKKDESIRKYYNKLAEEKGNNYIYEKLKEIDPNESIKYHPNEKNRIIRALETYKLSGKKPSQIRKGSRKLNEDIDPLLIFLNYKDRNVLYKKINARVLKMFDEGLEDEFMRILKYYNLNRNSKSLQAIGYKEFFPYLSKEIDKNRLIDEIQKNTRHYAKRQITWMKKYLNYDFSDLIYKENLNIGKIYEYIKEKYDL</sequence>
<feature type="binding site" evidence="10">
    <location>
        <begin position="10"/>
        <end position="17"/>
    </location>
    <ligand>
        <name>ATP</name>
        <dbReference type="ChEBI" id="CHEBI:30616"/>
    </ligand>
</feature>
<comment type="function">
    <text evidence="2 10 12">Catalyzes the transfer of a dimethylallyl group onto the adenine at position 37 in tRNAs that read codons beginning with uridine, leading to the formation of N6-(dimethylallyl)adenosine (i(6)A).</text>
</comment>
<dbReference type="Pfam" id="PF01715">
    <property type="entry name" value="IPPT"/>
    <property type="match status" value="1"/>
</dbReference>
<dbReference type="GO" id="GO:0005524">
    <property type="term" value="F:ATP binding"/>
    <property type="evidence" value="ECO:0007669"/>
    <property type="project" value="UniProtKB-UniRule"/>
</dbReference>
<dbReference type="PANTHER" id="PTHR11088:SF60">
    <property type="entry name" value="TRNA DIMETHYLALLYLTRANSFERASE"/>
    <property type="match status" value="1"/>
</dbReference>
<keyword evidence="4 10" id="KW-0808">Transferase</keyword>
<dbReference type="HAMAP" id="MF_00185">
    <property type="entry name" value="IPP_trans"/>
    <property type="match status" value="1"/>
</dbReference>
<name>A0A6N7VBY7_9FIRM</name>
<dbReference type="Gene3D" id="3.40.50.300">
    <property type="entry name" value="P-loop containing nucleotide triphosphate hydrolases"/>
    <property type="match status" value="1"/>
</dbReference>
<feature type="region of interest" description="Interaction with substrate tRNA" evidence="10">
    <location>
        <begin position="35"/>
        <end position="38"/>
    </location>
</feature>
<evidence type="ECO:0000256" key="6">
    <source>
        <dbReference type="ARBA" id="ARBA00022741"/>
    </source>
</evidence>
<evidence type="ECO:0000256" key="10">
    <source>
        <dbReference type="HAMAP-Rule" id="MF_00185"/>
    </source>
</evidence>
<dbReference type="NCBIfam" id="TIGR00174">
    <property type="entry name" value="miaA"/>
    <property type="match status" value="1"/>
</dbReference>
<organism evidence="14 15">
    <name type="scientific">Anaerococcus porci</name>
    <dbReference type="NCBI Taxonomy" id="2652269"/>
    <lineage>
        <taxon>Bacteria</taxon>
        <taxon>Bacillati</taxon>
        <taxon>Bacillota</taxon>
        <taxon>Tissierellia</taxon>
        <taxon>Tissierellales</taxon>
        <taxon>Peptoniphilaceae</taxon>
        <taxon>Anaerococcus</taxon>
    </lineage>
</organism>
<comment type="subunit">
    <text evidence="10">Monomer.</text>
</comment>
<dbReference type="RefSeq" id="WP_154538771.1">
    <property type="nucleotide sequence ID" value="NZ_JAXDSU010000003.1"/>
</dbReference>
<dbReference type="Gene3D" id="1.10.20.140">
    <property type="match status" value="1"/>
</dbReference>
<dbReference type="SUPFAM" id="SSF52540">
    <property type="entry name" value="P-loop containing nucleoside triphosphate hydrolases"/>
    <property type="match status" value="2"/>
</dbReference>
<feature type="site" description="Interaction with substrate tRNA" evidence="10">
    <location>
        <position position="124"/>
    </location>
</feature>
<evidence type="ECO:0000313" key="14">
    <source>
        <dbReference type="EMBL" id="MSS76915.1"/>
    </source>
</evidence>
<evidence type="ECO:0000256" key="2">
    <source>
        <dbReference type="ARBA" id="ARBA00003213"/>
    </source>
</evidence>
<evidence type="ECO:0000256" key="3">
    <source>
        <dbReference type="ARBA" id="ARBA00005842"/>
    </source>
</evidence>
<evidence type="ECO:0000256" key="7">
    <source>
        <dbReference type="ARBA" id="ARBA00022840"/>
    </source>
</evidence>
<evidence type="ECO:0000256" key="4">
    <source>
        <dbReference type="ARBA" id="ARBA00022679"/>
    </source>
</evidence>
<dbReference type="PANTHER" id="PTHR11088">
    <property type="entry name" value="TRNA DIMETHYLALLYLTRANSFERASE"/>
    <property type="match status" value="1"/>
</dbReference>
<keyword evidence="6 10" id="KW-0547">Nucleotide-binding</keyword>
<keyword evidence="7 10" id="KW-0067">ATP-binding</keyword>
<dbReference type="InterPro" id="IPR027417">
    <property type="entry name" value="P-loop_NTPase"/>
</dbReference>
<proteinExistence type="inferred from homology"/>
<evidence type="ECO:0000256" key="1">
    <source>
        <dbReference type="ARBA" id="ARBA00001946"/>
    </source>
</evidence>
<gene>
    <name evidence="10 14" type="primary">miaA</name>
    <name evidence="14" type="ORF">FYJ26_00435</name>
</gene>
<comment type="caution">
    <text evidence="14">The sequence shown here is derived from an EMBL/GenBank/DDBJ whole genome shotgun (WGS) entry which is preliminary data.</text>
</comment>
<dbReference type="InterPro" id="IPR018022">
    <property type="entry name" value="IPT"/>
</dbReference>
<keyword evidence="15" id="KW-1185">Reference proteome</keyword>
<dbReference type="EMBL" id="VULQ01000001">
    <property type="protein sequence ID" value="MSS76915.1"/>
    <property type="molecule type" value="Genomic_DNA"/>
</dbReference>
<evidence type="ECO:0000313" key="15">
    <source>
        <dbReference type="Proteomes" id="UP000441925"/>
    </source>
</evidence>
<dbReference type="InterPro" id="IPR039657">
    <property type="entry name" value="Dimethylallyltransferase"/>
</dbReference>
<evidence type="ECO:0000256" key="13">
    <source>
        <dbReference type="RuleBase" id="RU003785"/>
    </source>
</evidence>
<dbReference type="Proteomes" id="UP000441925">
    <property type="component" value="Unassembled WGS sequence"/>
</dbReference>
<comment type="catalytic activity">
    <reaction evidence="9 10 11">
        <text>adenosine(37) in tRNA + dimethylallyl diphosphate = N(6)-dimethylallyladenosine(37) in tRNA + diphosphate</text>
        <dbReference type="Rhea" id="RHEA:26482"/>
        <dbReference type="Rhea" id="RHEA-COMP:10162"/>
        <dbReference type="Rhea" id="RHEA-COMP:10375"/>
        <dbReference type="ChEBI" id="CHEBI:33019"/>
        <dbReference type="ChEBI" id="CHEBI:57623"/>
        <dbReference type="ChEBI" id="CHEBI:74411"/>
        <dbReference type="ChEBI" id="CHEBI:74415"/>
        <dbReference type="EC" id="2.5.1.75"/>
    </reaction>
</comment>
<feature type="site" description="Interaction with substrate tRNA" evidence="10">
    <location>
        <position position="101"/>
    </location>
</feature>
<dbReference type="GO" id="GO:0052381">
    <property type="term" value="F:tRNA dimethylallyltransferase activity"/>
    <property type="evidence" value="ECO:0007669"/>
    <property type="project" value="UniProtKB-UniRule"/>
</dbReference>